<evidence type="ECO:0000313" key="1">
    <source>
        <dbReference type="EMBL" id="EOA06333.1"/>
    </source>
</evidence>
<name>A0AAI9IHJ6_9BURK</name>
<dbReference type="RefSeq" id="WP_006461893.1">
    <property type="nucleotide sequence ID" value="NZ_AEEC02000003.1"/>
</dbReference>
<protein>
    <recommendedName>
        <fullName evidence="3">DUF2783 domain-containing protein</fullName>
    </recommendedName>
</protein>
<comment type="caution">
    <text evidence="1">The sequence shown here is derived from an EMBL/GenBank/DDBJ whole genome shotgun (WGS) entry which is preliminary data.</text>
</comment>
<evidence type="ECO:0000313" key="2">
    <source>
        <dbReference type="Proteomes" id="UP000006772"/>
    </source>
</evidence>
<reference evidence="1 2" key="1">
    <citation type="journal article" date="2013" name="Front. Microbiol.">
        <title>The genome of the endophytic bacterium H. frisingense GSF30(T) identifies diverse strategies in the Herbaspirillum genus to interact with plants.</title>
        <authorList>
            <person name="Straub D."/>
            <person name="Rothballer M."/>
            <person name="Hartmann A."/>
            <person name="Ludewig U."/>
        </authorList>
    </citation>
    <scope>NUCLEOTIDE SEQUENCE [LARGE SCALE GENOMIC DNA]</scope>
    <source>
        <strain evidence="1 2">GSF30</strain>
    </source>
</reference>
<dbReference type="AlphaFoldDB" id="A0AAI9IHJ6"/>
<dbReference type="InterPro" id="IPR021233">
    <property type="entry name" value="DUF2783"/>
</dbReference>
<evidence type="ECO:0008006" key="3">
    <source>
        <dbReference type="Google" id="ProtNLM"/>
    </source>
</evidence>
<dbReference type="Pfam" id="PF10932">
    <property type="entry name" value="DUF2783"/>
    <property type="match status" value="1"/>
</dbReference>
<organism evidence="1 2">
    <name type="scientific">Herbaspirillum frisingense GSF30</name>
    <dbReference type="NCBI Taxonomy" id="864073"/>
    <lineage>
        <taxon>Bacteria</taxon>
        <taxon>Pseudomonadati</taxon>
        <taxon>Pseudomonadota</taxon>
        <taxon>Betaproteobacteria</taxon>
        <taxon>Burkholderiales</taxon>
        <taxon>Oxalobacteraceae</taxon>
        <taxon>Herbaspirillum</taxon>
    </lineage>
</organism>
<proteinExistence type="predicted"/>
<accession>A0AAI9IHJ6</accession>
<gene>
    <name evidence="1" type="ORF">HFRIS_003728</name>
</gene>
<dbReference type="EMBL" id="AEEC02000003">
    <property type="protein sequence ID" value="EOA06333.1"/>
    <property type="molecule type" value="Genomic_DNA"/>
</dbReference>
<sequence>MILNTSPNLARPDDFYEALIAMHRDLDDDASQAVNARLILLLCNHIGGHDVLLEAMQRARASVTPATVAAA</sequence>
<dbReference type="Proteomes" id="UP000006772">
    <property type="component" value="Unassembled WGS sequence"/>
</dbReference>